<organism evidence="2 3">
    <name type="scientific">Actinomadura rubrisoli</name>
    <dbReference type="NCBI Taxonomy" id="2530368"/>
    <lineage>
        <taxon>Bacteria</taxon>
        <taxon>Bacillati</taxon>
        <taxon>Actinomycetota</taxon>
        <taxon>Actinomycetes</taxon>
        <taxon>Streptosporangiales</taxon>
        <taxon>Thermomonosporaceae</taxon>
        <taxon>Actinomadura</taxon>
    </lineage>
</organism>
<dbReference type="EMBL" id="SMKU01000142">
    <property type="protein sequence ID" value="TDD81117.1"/>
    <property type="molecule type" value="Genomic_DNA"/>
</dbReference>
<keyword evidence="3" id="KW-1185">Reference proteome</keyword>
<evidence type="ECO:0000256" key="1">
    <source>
        <dbReference type="SAM" id="Phobius"/>
    </source>
</evidence>
<feature type="transmembrane region" description="Helical" evidence="1">
    <location>
        <begin position="12"/>
        <end position="34"/>
    </location>
</feature>
<reference evidence="2 3" key="1">
    <citation type="submission" date="2019-03" db="EMBL/GenBank/DDBJ databases">
        <title>Draft genome sequences of novel Actinobacteria.</title>
        <authorList>
            <person name="Sahin N."/>
            <person name="Ay H."/>
            <person name="Saygin H."/>
        </authorList>
    </citation>
    <scope>NUCLEOTIDE SEQUENCE [LARGE SCALE GENOMIC DNA]</scope>
    <source>
        <strain evidence="2 3">H3C3</strain>
    </source>
</reference>
<evidence type="ECO:0000313" key="3">
    <source>
        <dbReference type="Proteomes" id="UP000294513"/>
    </source>
</evidence>
<accession>A0A4V2YVD2</accession>
<keyword evidence="1" id="KW-0812">Transmembrane</keyword>
<dbReference type="RefSeq" id="WP_131897191.1">
    <property type="nucleotide sequence ID" value="NZ_SMKU01000142.1"/>
</dbReference>
<keyword evidence="1" id="KW-1133">Transmembrane helix</keyword>
<feature type="transmembrane region" description="Helical" evidence="1">
    <location>
        <begin position="46"/>
        <end position="68"/>
    </location>
</feature>
<gene>
    <name evidence="2" type="ORF">E1298_24655</name>
</gene>
<name>A0A4V2YVD2_9ACTN</name>
<evidence type="ECO:0000313" key="2">
    <source>
        <dbReference type="EMBL" id="TDD81117.1"/>
    </source>
</evidence>
<protein>
    <submittedName>
        <fullName evidence="2">Uncharacterized protein</fullName>
    </submittedName>
</protein>
<keyword evidence="1" id="KW-0472">Membrane</keyword>
<proteinExistence type="predicted"/>
<dbReference type="Proteomes" id="UP000294513">
    <property type="component" value="Unassembled WGS sequence"/>
</dbReference>
<dbReference type="AlphaFoldDB" id="A0A4V2YVD2"/>
<comment type="caution">
    <text evidence="2">The sequence shown here is derived from an EMBL/GenBank/DDBJ whole genome shotgun (WGS) entry which is preliminary data.</text>
</comment>
<sequence length="76" mass="7807">MAHDVEDQNARRGIRMAAVMAIGSSIMLAVTAALERALGADEAGRLTFVVAGCGAVGALGGLGVGLWIRNRNRSRG</sequence>